<sequence>MYSHVQSEGREPTAMEMFAMTHKTKGSDSGHFVTPRDEKYVADYLQEMNEKYRPDTSTIHTPIHLKILKYGSIVREEGKGVGCLELEKLKKMEEEPAVERERKMPERQWPLLSNCPATLMASACYAKLSHQKWKRSCVSHALLLGTGEVELLNHSTGSLTSVLTVLPSTSSEL</sequence>
<name>A0A103Y812_CYNCS</name>
<protein>
    <submittedName>
        <fullName evidence="1">Uncharacterized protein</fullName>
    </submittedName>
</protein>
<dbReference type="Gramene" id="KVI04226">
    <property type="protein sequence ID" value="KVI04226"/>
    <property type="gene ID" value="Ccrd_017475"/>
</dbReference>
<dbReference type="EMBL" id="LEKV01002294">
    <property type="protein sequence ID" value="KVI04226.1"/>
    <property type="molecule type" value="Genomic_DNA"/>
</dbReference>
<gene>
    <name evidence="1" type="ORF">Ccrd_017475</name>
</gene>
<keyword evidence="2" id="KW-1185">Reference proteome</keyword>
<accession>A0A103Y812</accession>
<proteinExistence type="predicted"/>
<reference evidence="1 2" key="1">
    <citation type="journal article" date="2016" name="Sci. Rep.">
        <title>The genome sequence of the outbreeding globe artichoke constructed de novo incorporating a phase-aware low-pass sequencing strategy of F1 progeny.</title>
        <authorList>
            <person name="Scaglione D."/>
            <person name="Reyes-Chin-Wo S."/>
            <person name="Acquadro A."/>
            <person name="Froenicke L."/>
            <person name="Portis E."/>
            <person name="Beitel C."/>
            <person name="Tirone M."/>
            <person name="Mauro R."/>
            <person name="Lo Monaco A."/>
            <person name="Mauromicale G."/>
            <person name="Faccioli P."/>
            <person name="Cattivelli L."/>
            <person name="Rieseberg L."/>
            <person name="Michelmore R."/>
            <person name="Lanteri S."/>
        </authorList>
    </citation>
    <scope>NUCLEOTIDE SEQUENCE [LARGE SCALE GENOMIC DNA]</scope>
    <source>
        <strain evidence="1">2C</strain>
    </source>
</reference>
<organism evidence="1 2">
    <name type="scientific">Cynara cardunculus var. scolymus</name>
    <name type="common">Globe artichoke</name>
    <name type="synonym">Cynara scolymus</name>
    <dbReference type="NCBI Taxonomy" id="59895"/>
    <lineage>
        <taxon>Eukaryota</taxon>
        <taxon>Viridiplantae</taxon>
        <taxon>Streptophyta</taxon>
        <taxon>Embryophyta</taxon>
        <taxon>Tracheophyta</taxon>
        <taxon>Spermatophyta</taxon>
        <taxon>Magnoliopsida</taxon>
        <taxon>eudicotyledons</taxon>
        <taxon>Gunneridae</taxon>
        <taxon>Pentapetalae</taxon>
        <taxon>asterids</taxon>
        <taxon>campanulids</taxon>
        <taxon>Asterales</taxon>
        <taxon>Asteraceae</taxon>
        <taxon>Carduoideae</taxon>
        <taxon>Cardueae</taxon>
        <taxon>Carduinae</taxon>
        <taxon>Cynara</taxon>
    </lineage>
</organism>
<evidence type="ECO:0000313" key="2">
    <source>
        <dbReference type="Proteomes" id="UP000243975"/>
    </source>
</evidence>
<comment type="caution">
    <text evidence="1">The sequence shown here is derived from an EMBL/GenBank/DDBJ whole genome shotgun (WGS) entry which is preliminary data.</text>
</comment>
<dbReference type="Proteomes" id="UP000243975">
    <property type="component" value="Unassembled WGS sequence"/>
</dbReference>
<dbReference type="AlphaFoldDB" id="A0A103Y812"/>
<evidence type="ECO:0000313" key="1">
    <source>
        <dbReference type="EMBL" id="KVI04226.1"/>
    </source>
</evidence>